<gene>
    <name evidence="1" type="ORF">SDC9_155629</name>
</gene>
<organism evidence="1">
    <name type="scientific">bioreactor metagenome</name>
    <dbReference type="NCBI Taxonomy" id="1076179"/>
    <lineage>
        <taxon>unclassified sequences</taxon>
        <taxon>metagenomes</taxon>
        <taxon>ecological metagenomes</taxon>
    </lineage>
</organism>
<comment type="caution">
    <text evidence="1">The sequence shown here is derived from an EMBL/GenBank/DDBJ whole genome shotgun (WGS) entry which is preliminary data.</text>
</comment>
<proteinExistence type="predicted"/>
<sequence length="67" mass="7233">MLLLFDVEDLEVLLLTVLPVADFEDVEALLLTVLLITVVGGKVVSDFADVLSKKVVSDEVSLSTDND</sequence>
<name>A0A645F2A8_9ZZZZ</name>
<dbReference type="EMBL" id="VSSQ01054387">
    <property type="protein sequence ID" value="MPN08347.1"/>
    <property type="molecule type" value="Genomic_DNA"/>
</dbReference>
<dbReference type="AlphaFoldDB" id="A0A645F2A8"/>
<accession>A0A645F2A8</accession>
<reference evidence="1" key="1">
    <citation type="submission" date="2019-08" db="EMBL/GenBank/DDBJ databases">
        <authorList>
            <person name="Kucharzyk K."/>
            <person name="Murdoch R.W."/>
            <person name="Higgins S."/>
            <person name="Loffler F."/>
        </authorList>
    </citation>
    <scope>NUCLEOTIDE SEQUENCE</scope>
</reference>
<evidence type="ECO:0000313" key="1">
    <source>
        <dbReference type="EMBL" id="MPN08347.1"/>
    </source>
</evidence>
<protein>
    <submittedName>
        <fullName evidence="1">Uncharacterized protein</fullName>
    </submittedName>
</protein>